<name>A0A5P8JRJ2_9LACO</name>
<reference evidence="1 2" key="1">
    <citation type="submission" date="2019-10" db="EMBL/GenBank/DDBJ databases">
        <title>Genome sequencing of Lactobacillus manihotivorans.</title>
        <authorList>
            <person name="Kim K."/>
        </authorList>
    </citation>
    <scope>NUCLEOTIDE SEQUENCE [LARGE SCALE GENOMIC DNA]</scope>
    <source>
        <strain evidence="1 2">LM010</strain>
    </source>
</reference>
<sequence>MKKWPNTASNKINHNDPTITTGCRAFFNRQSKKVTRYRATNTLLSLNPAFEIVSLSGIDSVSWPPSGASGTLRFDDLSGVPCGRLQKSAKPADVFTPNF</sequence>
<evidence type="ECO:0000313" key="2">
    <source>
        <dbReference type="Proteomes" id="UP000388452"/>
    </source>
</evidence>
<dbReference type="RefSeq" id="WP_152164761.1">
    <property type="nucleotide sequence ID" value="NZ_CP045068.1"/>
</dbReference>
<proteinExistence type="predicted"/>
<accession>A0A5P8JRJ2</accession>
<gene>
    <name evidence="1" type="ORF">LM010_10710</name>
</gene>
<dbReference type="AlphaFoldDB" id="A0A5P8JRJ2"/>
<organism evidence="1 2">
    <name type="scientific">Lacticaseibacillus manihotivorans</name>
    <dbReference type="NCBI Taxonomy" id="88233"/>
    <lineage>
        <taxon>Bacteria</taxon>
        <taxon>Bacillati</taxon>
        <taxon>Bacillota</taxon>
        <taxon>Bacilli</taxon>
        <taxon>Lactobacillales</taxon>
        <taxon>Lactobacillaceae</taxon>
        <taxon>Lacticaseibacillus</taxon>
    </lineage>
</organism>
<protein>
    <submittedName>
        <fullName evidence="1">Uncharacterized protein</fullName>
    </submittedName>
</protein>
<evidence type="ECO:0000313" key="1">
    <source>
        <dbReference type="EMBL" id="QFQ91865.1"/>
    </source>
</evidence>
<dbReference type="EMBL" id="CP045068">
    <property type="protein sequence ID" value="QFQ91865.1"/>
    <property type="molecule type" value="Genomic_DNA"/>
</dbReference>
<dbReference type="Proteomes" id="UP000388452">
    <property type="component" value="Chromosome"/>
</dbReference>